<dbReference type="InterPro" id="IPR011025">
    <property type="entry name" value="GproteinA_insert"/>
</dbReference>
<gene>
    <name evidence="9" type="ORF">AKO1_003585</name>
</gene>
<dbReference type="AlphaFoldDB" id="A0AAW2Z7F9"/>
<feature type="binding site" evidence="7">
    <location>
        <position position="180"/>
    </location>
    <ligand>
        <name>Mg(2+)</name>
        <dbReference type="ChEBI" id="CHEBI:18420"/>
    </ligand>
</feature>
<dbReference type="SMART" id="SM00275">
    <property type="entry name" value="G_alpha"/>
    <property type="match status" value="1"/>
</dbReference>
<dbReference type="PANTHER" id="PTHR10218:SF302">
    <property type="entry name" value="GUANINE NUCLEOTIDE-BINDING PROTEIN ALPHA-5 SUBUNIT"/>
    <property type="match status" value="1"/>
</dbReference>
<comment type="caution">
    <text evidence="9">The sequence shown here is derived from an EMBL/GenBank/DDBJ whole genome shotgun (WGS) entry which is preliminary data.</text>
</comment>
<protein>
    <submittedName>
        <fullName evidence="9">Guanine nucleotide-binding protein G(O) subunit alpha</fullName>
    </submittedName>
</protein>
<feature type="binding site" evidence="6">
    <location>
        <begin position="174"/>
        <end position="180"/>
    </location>
    <ligand>
        <name>GTP</name>
        <dbReference type="ChEBI" id="CHEBI:37565"/>
    </ligand>
</feature>
<dbReference type="GO" id="GO:0003924">
    <property type="term" value="F:GTPase activity"/>
    <property type="evidence" value="ECO:0007669"/>
    <property type="project" value="InterPro"/>
</dbReference>
<evidence type="ECO:0000256" key="1">
    <source>
        <dbReference type="ARBA" id="ARBA00022723"/>
    </source>
</evidence>
<sequence>MGNLNVCLREQKPDKPSGSDQKEKKVKILLLGPGDSGKSTLFKQIKIINNNGYTEEELYQFKNSIYANIITAIKSLAEACLSNNIPFDNEENLEAAKRVIELADSDTSLLLSASLRYTESVANDIERLARDSTIRHEFKSKRYDYHVFEGATYFFEDLSKVRPPNYTPSFDDILHCRRKTTGIIEVEFTFENCQFKLYDVGGQRNERKKWIHHFQGVDCVIFVASMSDFDQKCYEDDVTNRMVESLDLFDEIVNGSWFKDTVVILFLNKTDIFRNKIQNTDLRDCFPDYTGGCDYLQAEKYILQKYLSLNKFSHSRIYSYFTNATNPENVKDVFEKVKRNIVDNNLPKPL</sequence>
<keyword evidence="10" id="KW-1185">Reference proteome</keyword>
<keyword evidence="2 6" id="KW-0547">Nucleotide-binding</keyword>
<dbReference type="GO" id="GO:0005834">
    <property type="term" value="C:heterotrimeric G-protein complex"/>
    <property type="evidence" value="ECO:0007669"/>
    <property type="project" value="TreeGrafter"/>
</dbReference>
<dbReference type="GO" id="GO:0005737">
    <property type="term" value="C:cytoplasm"/>
    <property type="evidence" value="ECO:0007669"/>
    <property type="project" value="TreeGrafter"/>
</dbReference>
<organism evidence="9 10">
    <name type="scientific">Acrasis kona</name>
    <dbReference type="NCBI Taxonomy" id="1008807"/>
    <lineage>
        <taxon>Eukaryota</taxon>
        <taxon>Discoba</taxon>
        <taxon>Heterolobosea</taxon>
        <taxon>Tetramitia</taxon>
        <taxon>Eutetramitia</taxon>
        <taxon>Acrasidae</taxon>
        <taxon>Acrasis</taxon>
    </lineage>
</organism>
<dbReference type="Pfam" id="PF00503">
    <property type="entry name" value="G-alpha"/>
    <property type="match status" value="1"/>
</dbReference>
<name>A0AAW2Z7F9_9EUKA</name>
<dbReference type="Gene3D" id="3.40.50.300">
    <property type="entry name" value="P-loop containing nucleotide triphosphate hydrolases"/>
    <property type="match status" value="1"/>
</dbReference>
<reference evidence="9 10" key="1">
    <citation type="submission" date="2024-03" db="EMBL/GenBank/DDBJ databases">
        <title>The Acrasis kona genome and developmental transcriptomes reveal deep origins of eukaryotic multicellular pathways.</title>
        <authorList>
            <person name="Sheikh S."/>
            <person name="Fu C.-J."/>
            <person name="Brown M.W."/>
            <person name="Baldauf S.L."/>
        </authorList>
    </citation>
    <scope>NUCLEOTIDE SEQUENCE [LARGE SCALE GENOMIC DNA]</scope>
    <source>
        <strain evidence="9 10">ATCC MYA-3509</strain>
    </source>
</reference>
<dbReference type="Proteomes" id="UP001431209">
    <property type="component" value="Unassembled WGS sequence"/>
</dbReference>
<dbReference type="CDD" id="cd00066">
    <property type="entry name" value="G-alpha"/>
    <property type="match status" value="1"/>
</dbReference>
<keyword evidence="5" id="KW-0807">Transducer</keyword>
<feature type="region of interest" description="Disordered" evidence="8">
    <location>
        <begin position="1"/>
        <end position="23"/>
    </location>
</feature>
<evidence type="ECO:0000256" key="4">
    <source>
        <dbReference type="ARBA" id="ARBA00023134"/>
    </source>
</evidence>
<dbReference type="PANTHER" id="PTHR10218">
    <property type="entry name" value="GTP-BINDING PROTEIN ALPHA SUBUNIT"/>
    <property type="match status" value="1"/>
</dbReference>
<accession>A0AAW2Z7F9</accession>
<feature type="binding site" evidence="6">
    <location>
        <begin position="268"/>
        <end position="271"/>
    </location>
    <ligand>
        <name>GTP</name>
        <dbReference type="ChEBI" id="CHEBI:37565"/>
    </ligand>
</feature>
<evidence type="ECO:0000256" key="2">
    <source>
        <dbReference type="ARBA" id="ARBA00022741"/>
    </source>
</evidence>
<evidence type="ECO:0000256" key="5">
    <source>
        <dbReference type="ARBA" id="ARBA00023224"/>
    </source>
</evidence>
<dbReference type="EMBL" id="JAOPGA020001078">
    <property type="protein sequence ID" value="KAL0484859.1"/>
    <property type="molecule type" value="Genomic_DNA"/>
</dbReference>
<dbReference type="InterPro" id="IPR027417">
    <property type="entry name" value="P-loop_NTPase"/>
</dbReference>
<evidence type="ECO:0000256" key="3">
    <source>
        <dbReference type="ARBA" id="ARBA00022842"/>
    </source>
</evidence>
<evidence type="ECO:0000313" key="9">
    <source>
        <dbReference type="EMBL" id="KAL0484859.1"/>
    </source>
</evidence>
<feature type="binding site" evidence="7">
    <location>
        <position position="39"/>
    </location>
    <ligand>
        <name>Mg(2+)</name>
        <dbReference type="ChEBI" id="CHEBI:18420"/>
    </ligand>
</feature>
<proteinExistence type="predicted"/>
<feature type="compositionally biased region" description="Basic and acidic residues" evidence="8">
    <location>
        <begin position="9"/>
        <end position="23"/>
    </location>
</feature>
<dbReference type="GO" id="GO:0001664">
    <property type="term" value="F:G protein-coupled receptor binding"/>
    <property type="evidence" value="ECO:0007669"/>
    <property type="project" value="TreeGrafter"/>
</dbReference>
<dbReference type="PROSITE" id="PS51882">
    <property type="entry name" value="G_ALPHA"/>
    <property type="match status" value="1"/>
</dbReference>
<dbReference type="GO" id="GO:0031683">
    <property type="term" value="F:G-protein beta/gamma-subunit complex binding"/>
    <property type="evidence" value="ECO:0007669"/>
    <property type="project" value="InterPro"/>
</dbReference>
<keyword evidence="1 7" id="KW-0479">Metal-binding</keyword>
<feature type="binding site" evidence="6">
    <location>
        <position position="324"/>
    </location>
    <ligand>
        <name>GTP</name>
        <dbReference type="ChEBI" id="CHEBI:37565"/>
    </ligand>
</feature>
<evidence type="ECO:0000256" key="8">
    <source>
        <dbReference type="SAM" id="MobiDB-lite"/>
    </source>
</evidence>
<feature type="binding site" evidence="6">
    <location>
        <begin position="199"/>
        <end position="203"/>
    </location>
    <ligand>
        <name>GTP</name>
        <dbReference type="ChEBI" id="CHEBI:37565"/>
    </ligand>
</feature>
<dbReference type="GO" id="GO:0007188">
    <property type="term" value="P:adenylate cyclase-modulating G protein-coupled receptor signaling pathway"/>
    <property type="evidence" value="ECO:0007669"/>
    <property type="project" value="TreeGrafter"/>
</dbReference>
<dbReference type="SUPFAM" id="SSF52540">
    <property type="entry name" value="P-loop containing nucleoside triphosphate hydrolases"/>
    <property type="match status" value="1"/>
</dbReference>
<evidence type="ECO:0000313" key="10">
    <source>
        <dbReference type="Proteomes" id="UP001431209"/>
    </source>
</evidence>
<dbReference type="GO" id="GO:0005525">
    <property type="term" value="F:GTP binding"/>
    <property type="evidence" value="ECO:0007669"/>
    <property type="project" value="UniProtKB-KW"/>
</dbReference>
<keyword evidence="3 7" id="KW-0460">Magnesium</keyword>
<dbReference type="PRINTS" id="PR00318">
    <property type="entry name" value="GPROTEINA"/>
</dbReference>
<keyword evidence="4 6" id="KW-0342">GTP-binding</keyword>
<evidence type="ECO:0000256" key="7">
    <source>
        <dbReference type="PIRSR" id="PIRSR601019-2"/>
    </source>
</evidence>
<dbReference type="SUPFAM" id="SSF47895">
    <property type="entry name" value="Transducin (alpha subunit), insertion domain"/>
    <property type="match status" value="1"/>
</dbReference>
<dbReference type="Gene3D" id="1.10.400.10">
    <property type="entry name" value="GI Alpha 1, domain 2-like"/>
    <property type="match status" value="1"/>
</dbReference>
<evidence type="ECO:0000256" key="6">
    <source>
        <dbReference type="PIRSR" id="PIRSR601019-1"/>
    </source>
</evidence>
<dbReference type="GO" id="GO:0046872">
    <property type="term" value="F:metal ion binding"/>
    <property type="evidence" value="ECO:0007669"/>
    <property type="project" value="UniProtKB-KW"/>
</dbReference>
<dbReference type="InterPro" id="IPR001019">
    <property type="entry name" value="Gprotein_alpha_su"/>
</dbReference>
<dbReference type="FunFam" id="3.40.50.300:FF:000181">
    <property type="entry name" value="Guanine nucleotide-binding protein subunit alpha"/>
    <property type="match status" value="1"/>
</dbReference>